<dbReference type="Gene3D" id="3.40.50.720">
    <property type="entry name" value="NAD(P)-binding Rossmann-like Domain"/>
    <property type="match status" value="1"/>
</dbReference>
<evidence type="ECO:0000313" key="4">
    <source>
        <dbReference type="EMBL" id="MCY1011583.1"/>
    </source>
</evidence>
<organism evidence="4 5">
    <name type="scientific">Nannocystis pusilla</name>
    <dbReference type="NCBI Taxonomy" id="889268"/>
    <lineage>
        <taxon>Bacteria</taxon>
        <taxon>Pseudomonadati</taxon>
        <taxon>Myxococcota</taxon>
        <taxon>Polyangia</taxon>
        <taxon>Nannocystales</taxon>
        <taxon>Nannocystaceae</taxon>
        <taxon>Nannocystis</taxon>
    </lineage>
</organism>
<dbReference type="Proteomes" id="UP001150924">
    <property type="component" value="Unassembled WGS sequence"/>
</dbReference>
<dbReference type="SUPFAM" id="SSF51735">
    <property type="entry name" value="NAD(P)-binding Rossmann-fold domains"/>
    <property type="match status" value="1"/>
</dbReference>
<name>A0A9X3F4S8_9BACT</name>
<dbReference type="EMBL" id="JAPNKE010000002">
    <property type="protein sequence ID" value="MCY1011583.1"/>
    <property type="molecule type" value="Genomic_DNA"/>
</dbReference>
<evidence type="ECO:0000256" key="1">
    <source>
        <dbReference type="ARBA" id="ARBA00022450"/>
    </source>
</evidence>
<proteinExistence type="predicted"/>
<dbReference type="AlphaFoldDB" id="A0A9X3F4S8"/>
<dbReference type="CDD" id="cd05235">
    <property type="entry name" value="SDR_e1"/>
    <property type="match status" value="1"/>
</dbReference>
<dbReference type="InterPro" id="IPR013120">
    <property type="entry name" value="FAR_NAD-bd"/>
</dbReference>
<sequence>MLLTGATGFLGAFLLRDLLTHTQARAHCLVRAADPAAGLARVKQALAKYGLWQPQFAARIDAVPGDLAAPRLGLDEATFAALAGRVDAVLHAGAQVNYVQPYAAHRAANVGGTLEVLRFAATGRLKPVHHVSSIAVFGPSGFFGGKRVVREDDSIDDHLQYLQLDIGYTASKWVAEKAVWSAGALGLPVTVYRPGFIMGDSRSGAGNADDFVGRSVRGAVQIGGYPDLPRQRKEFVPVDFVSRAILHIAGAAGTQGRAYHLVPPELRQSPDLGQFFAMICEFGYPLAQWTYAQWVDRAVQDSRERDNPLCSLLPMLFERVYRDELTRWELYEDMPQYDTSNTTEALAGSGVRFVALDRALIAKYLRYWIATGQLPPVRAHEGGRGGEHLLAGR</sequence>
<evidence type="ECO:0000256" key="2">
    <source>
        <dbReference type="ARBA" id="ARBA00022553"/>
    </source>
</evidence>
<dbReference type="PANTHER" id="PTHR44845:SF6">
    <property type="entry name" value="BETA-ALANINE-ACTIVATING ENZYME"/>
    <property type="match status" value="1"/>
</dbReference>
<keyword evidence="2" id="KW-0597">Phosphoprotein</keyword>
<protein>
    <submittedName>
        <fullName evidence="4">Thioester reductase domain-containing protein</fullName>
    </submittedName>
</protein>
<dbReference type="NCBIfam" id="TIGR01746">
    <property type="entry name" value="Thioester-redct"/>
    <property type="match status" value="1"/>
</dbReference>
<accession>A0A9X3F4S8</accession>
<dbReference type="InterPro" id="IPR010080">
    <property type="entry name" value="Thioester_reductase-like_dom"/>
</dbReference>
<dbReference type="InterPro" id="IPR036291">
    <property type="entry name" value="NAD(P)-bd_dom_sf"/>
</dbReference>
<keyword evidence="5" id="KW-1185">Reference proteome</keyword>
<feature type="domain" description="Thioester reductase (TE)" evidence="3">
    <location>
        <begin position="3"/>
        <end position="245"/>
    </location>
</feature>
<gene>
    <name evidence="4" type="ORF">OV079_39675</name>
</gene>
<dbReference type="Pfam" id="PF07993">
    <property type="entry name" value="NAD_binding_4"/>
    <property type="match status" value="1"/>
</dbReference>
<reference evidence="4" key="1">
    <citation type="submission" date="2022-11" db="EMBL/GenBank/DDBJ databases">
        <title>Minimal conservation of predation-associated metabolite biosynthetic gene clusters underscores biosynthetic potential of Myxococcota including descriptions for ten novel species: Archangium lansinium sp. nov., Myxococcus landrumus sp. nov., Nannocystis bai.</title>
        <authorList>
            <person name="Ahearne A."/>
            <person name="Stevens C."/>
            <person name="Phillips K."/>
        </authorList>
    </citation>
    <scope>NUCLEOTIDE SEQUENCE</scope>
    <source>
        <strain evidence="4">Na p29</strain>
    </source>
</reference>
<dbReference type="PANTHER" id="PTHR44845">
    <property type="entry name" value="CARRIER DOMAIN-CONTAINING PROTEIN"/>
    <property type="match status" value="1"/>
</dbReference>
<keyword evidence="1" id="KW-0596">Phosphopantetheine</keyword>
<comment type="caution">
    <text evidence="4">The sequence shown here is derived from an EMBL/GenBank/DDBJ whole genome shotgun (WGS) entry which is preliminary data.</text>
</comment>
<evidence type="ECO:0000259" key="3">
    <source>
        <dbReference type="Pfam" id="PF07993"/>
    </source>
</evidence>
<evidence type="ECO:0000313" key="5">
    <source>
        <dbReference type="Proteomes" id="UP001150924"/>
    </source>
</evidence>
<dbReference type="RefSeq" id="WP_267774866.1">
    <property type="nucleotide sequence ID" value="NZ_JAPNKE010000002.1"/>
</dbReference>